<dbReference type="Proteomes" id="UP000094626">
    <property type="component" value="Plasmid pSA2"/>
</dbReference>
<geneLocation type="plasmid" evidence="3 4">
    <name>pSA2</name>
</geneLocation>
<keyword evidence="2" id="KW-0732">Signal</keyword>
<protein>
    <submittedName>
        <fullName evidence="3">Uncharacterized protein</fullName>
    </submittedName>
</protein>
<evidence type="ECO:0000313" key="4">
    <source>
        <dbReference type="Proteomes" id="UP000094626"/>
    </source>
</evidence>
<organism evidence="3 4">
    <name type="scientific">Novosphingobium resinovorum</name>
    <dbReference type="NCBI Taxonomy" id="158500"/>
    <lineage>
        <taxon>Bacteria</taxon>
        <taxon>Pseudomonadati</taxon>
        <taxon>Pseudomonadota</taxon>
        <taxon>Alphaproteobacteria</taxon>
        <taxon>Sphingomonadales</taxon>
        <taxon>Sphingomonadaceae</taxon>
        <taxon>Novosphingobium</taxon>
    </lineage>
</organism>
<sequence length="180" mass="18906">MRVTSFMAGALIIGVAGATSLGLIAATTVPTQITGVEDTWRDRYGWKGDVASDVGSQETDSYALADNVTPTWLFNSASVPDDFAKSDNDRSYNDYALSPDRYDYADFSVDEPPGTMSASYNAEPQALDNGGPEAAARSANQVALEVREVETAPTDAHSAEQTANLGADEPPGVVLGAPQP</sequence>
<dbReference type="AlphaFoldDB" id="A0A1D8AEQ8"/>
<evidence type="ECO:0000313" key="3">
    <source>
        <dbReference type="EMBL" id="AOR80616.1"/>
    </source>
</evidence>
<proteinExistence type="predicted"/>
<keyword evidence="4" id="KW-1185">Reference proteome</keyword>
<keyword evidence="3" id="KW-0614">Plasmid</keyword>
<name>A0A1D8AEQ8_9SPHN</name>
<feature type="signal peptide" evidence="2">
    <location>
        <begin position="1"/>
        <end position="25"/>
    </location>
</feature>
<evidence type="ECO:0000256" key="1">
    <source>
        <dbReference type="SAM" id="MobiDB-lite"/>
    </source>
</evidence>
<dbReference type="KEGG" id="nre:BES08_27640"/>
<reference evidence="4" key="1">
    <citation type="journal article" date="2017" name="J. Biotechnol.">
        <title>Complete genome sequence of Novosphingobium resinovorum SA1, a versatile xenobiotic-degrading bacterium capable of utilizing sulfanilic acid.</title>
        <authorList>
            <person name="Hegedus B."/>
            <person name="Kos P.B."/>
            <person name="Balint B."/>
            <person name="Maroti G."/>
            <person name="Gan H.M."/>
            <person name="Perei K."/>
            <person name="Rakhely G."/>
        </authorList>
    </citation>
    <scope>NUCLEOTIDE SEQUENCE [LARGE SCALE GENOMIC DNA]</scope>
    <source>
        <strain evidence="4">SA1</strain>
    </source>
</reference>
<evidence type="ECO:0000256" key="2">
    <source>
        <dbReference type="SAM" id="SignalP"/>
    </source>
</evidence>
<accession>A0A1D8AEQ8</accession>
<feature type="region of interest" description="Disordered" evidence="1">
    <location>
        <begin position="113"/>
        <end position="180"/>
    </location>
</feature>
<feature type="chain" id="PRO_5009104920" evidence="2">
    <location>
        <begin position="26"/>
        <end position="180"/>
    </location>
</feature>
<dbReference type="EMBL" id="CP017077">
    <property type="protein sequence ID" value="AOR80616.1"/>
    <property type="molecule type" value="Genomic_DNA"/>
</dbReference>
<gene>
    <name evidence="3" type="ORF">BES08_27640</name>
</gene>